<name>A0A173R156_9FIRM</name>
<dbReference type="EMBL" id="CYXX01000001">
    <property type="protein sequence ID" value="CUM71630.1"/>
    <property type="molecule type" value="Genomic_DNA"/>
</dbReference>
<dbReference type="RefSeq" id="WP_055167293.1">
    <property type="nucleotide sequence ID" value="NZ_CYXX01000001.1"/>
</dbReference>
<evidence type="ECO:0000256" key="1">
    <source>
        <dbReference type="SAM" id="Phobius"/>
    </source>
</evidence>
<proteinExistence type="predicted"/>
<protein>
    <submittedName>
        <fullName evidence="2">Predicted hydrolase (HAD superfamily)</fullName>
    </submittedName>
</protein>
<evidence type="ECO:0000313" key="2">
    <source>
        <dbReference type="EMBL" id="CUM71630.1"/>
    </source>
</evidence>
<dbReference type="Proteomes" id="UP000095453">
    <property type="component" value="Unassembled WGS sequence"/>
</dbReference>
<keyword evidence="1" id="KW-1133">Transmembrane helix</keyword>
<sequence>MRAKIYHFLVNRKPGIRQRYHRFHDGTAGMKKVVSWFYLLGLNFCYYVLFCRFLGEQTEFPIYEEKKPPCAESESVLANHDRKSVSETVSFLMQYDVISFDIFDTLIFRPFSEPTDLFFFLGEKTGILDFKRLRMQAEADARTQKYKEEKHYEITLSDIWSRLENEIGVTKEQGMQMEQALEMEFCYANPFMQQVFTQLREHGKRIVITSDMYLSKAFLSELLQKNGYGGYEELYVSCEYEKSKAEGSLYEVVKGAYPDTDSMIHVGDNPVSDVKNAKKHGFEVFYYLNVNRNALLYRSYDMSAVVGGAYRGIVNNKLYNGTEQLPMEYEYGYIYGGLFVLGYCNFIHTYAREHGIDKLLFLSRDGDILRQAYAVLFPEEKTEYVYWSRAAATKLMARYNRYDFFRRYLYHKADGTYTLEQILKSMRLEFLLDRLLQQLPNETYLTSGNVRQVKRFLEANWQEVTAVYDRESKAAELYYKKVLGDSRNALAVDIGWAGSGAIALDYLVQNVWKLPCSITGAVAGTNSVHNFEVDASEIFLQNGKLAAYLYAQSFNRDLWKKHDPNTDDNIFFELLLASPTPQFLGFELDEASGEVSYLFGKVDANPEGMKEIQSGILDFVRDYQKHFSGYPYLFCVSGRDAYAPILAASGNKKAYLKALKKKFEFEANVL</sequence>
<dbReference type="Gene3D" id="1.10.150.400">
    <property type="match status" value="1"/>
</dbReference>
<feature type="transmembrane region" description="Helical" evidence="1">
    <location>
        <begin position="36"/>
        <end position="55"/>
    </location>
</feature>
<dbReference type="Gene3D" id="3.40.50.1000">
    <property type="entry name" value="HAD superfamily/HAD-like"/>
    <property type="match status" value="1"/>
</dbReference>
<organism evidence="2 3">
    <name type="scientific">Roseburia inulinivorans</name>
    <dbReference type="NCBI Taxonomy" id="360807"/>
    <lineage>
        <taxon>Bacteria</taxon>
        <taxon>Bacillati</taxon>
        <taxon>Bacillota</taxon>
        <taxon>Clostridia</taxon>
        <taxon>Lachnospirales</taxon>
        <taxon>Lachnospiraceae</taxon>
        <taxon>Roseburia</taxon>
    </lineage>
</organism>
<accession>A0A173R156</accession>
<reference evidence="2 3" key="1">
    <citation type="submission" date="2015-09" db="EMBL/GenBank/DDBJ databases">
        <authorList>
            <consortium name="Pathogen Informatics"/>
        </authorList>
    </citation>
    <scope>NUCLEOTIDE SEQUENCE [LARGE SCALE GENOMIC DNA]</scope>
    <source>
        <strain evidence="2 3">2789STDY5608887</strain>
    </source>
</reference>
<keyword evidence="1" id="KW-0812">Transmembrane</keyword>
<keyword evidence="2" id="KW-0378">Hydrolase</keyword>
<gene>
    <name evidence="2" type="ORF">ERS852444_00146</name>
</gene>
<dbReference type="InterPro" id="IPR023214">
    <property type="entry name" value="HAD_sf"/>
</dbReference>
<dbReference type="GO" id="GO:0016787">
    <property type="term" value="F:hydrolase activity"/>
    <property type="evidence" value="ECO:0007669"/>
    <property type="project" value="UniProtKB-KW"/>
</dbReference>
<dbReference type="SUPFAM" id="SSF56784">
    <property type="entry name" value="HAD-like"/>
    <property type="match status" value="1"/>
</dbReference>
<dbReference type="InterPro" id="IPR036412">
    <property type="entry name" value="HAD-like_sf"/>
</dbReference>
<keyword evidence="1" id="KW-0472">Membrane</keyword>
<evidence type="ECO:0000313" key="3">
    <source>
        <dbReference type="Proteomes" id="UP000095453"/>
    </source>
</evidence>
<dbReference type="CDD" id="cd01427">
    <property type="entry name" value="HAD_like"/>
    <property type="match status" value="1"/>
</dbReference>
<dbReference type="AlphaFoldDB" id="A0A173R156"/>